<evidence type="ECO:0000313" key="1">
    <source>
        <dbReference type="EMBL" id="KAG7371428.1"/>
    </source>
</evidence>
<dbReference type="Proteomes" id="UP000693970">
    <property type="component" value="Unassembled WGS sequence"/>
</dbReference>
<name>A0A9K3Q529_9STRA</name>
<dbReference type="AlphaFoldDB" id="A0A9K3Q529"/>
<organism evidence="1 2">
    <name type="scientific">Nitzschia inconspicua</name>
    <dbReference type="NCBI Taxonomy" id="303405"/>
    <lineage>
        <taxon>Eukaryota</taxon>
        <taxon>Sar</taxon>
        <taxon>Stramenopiles</taxon>
        <taxon>Ochrophyta</taxon>
        <taxon>Bacillariophyta</taxon>
        <taxon>Bacillariophyceae</taxon>
        <taxon>Bacillariophycidae</taxon>
        <taxon>Bacillariales</taxon>
        <taxon>Bacillariaceae</taxon>
        <taxon>Nitzschia</taxon>
    </lineage>
</organism>
<reference evidence="1" key="1">
    <citation type="journal article" date="2021" name="Sci. Rep.">
        <title>Diploid genomic architecture of Nitzschia inconspicua, an elite biomass production diatom.</title>
        <authorList>
            <person name="Oliver A."/>
            <person name="Podell S."/>
            <person name="Pinowska A."/>
            <person name="Traller J.C."/>
            <person name="Smith S.R."/>
            <person name="McClure R."/>
            <person name="Beliaev A."/>
            <person name="Bohutskyi P."/>
            <person name="Hill E.A."/>
            <person name="Rabines A."/>
            <person name="Zheng H."/>
            <person name="Allen L.Z."/>
            <person name="Kuo A."/>
            <person name="Grigoriev I.V."/>
            <person name="Allen A.E."/>
            <person name="Hazlebeck D."/>
            <person name="Allen E.E."/>
        </authorList>
    </citation>
    <scope>NUCLEOTIDE SEQUENCE</scope>
    <source>
        <strain evidence="1">Hildebrandi</strain>
    </source>
</reference>
<dbReference type="EMBL" id="JAGRRH010000004">
    <property type="protein sequence ID" value="KAG7371428.1"/>
    <property type="molecule type" value="Genomic_DNA"/>
</dbReference>
<evidence type="ECO:0000313" key="2">
    <source>
        <dbReference type="Proteomes" id="UP000693970"/>
    </source>
</evidence>
<keyword evidence="2" id="KW-1185">Reference proteome</keyword>
<proteinExistence type="predicted"/>
<comment type="caution">
    <text evidence="1">The sequence shown here is derived from an EMBL/GenBank/DDBJ whole genome shotgun (WGS) entry which is preliminary data.</text>
</comment>
<accession>A0A9K3Q529</accession>
<protein>
    <submittedName>
        <fullName evidence="1">Uncharacterized protein</fullName>
    </submittedName>
</protein>
<sequence length="149" mass="16108">MSDLGDVTTNDLVADLADGITGNVNPGLIARDHQYHHRLWNCICNGQYWKTGISRSLAMVDVTLPLACFADASRASREVPVGITWWVNNESVRRLPGLQNNDDLPDTGSFEYTLDIEIVPMEDGSSASITKSYYCASAASAGMAAALLL</sequence>
<gene>
    <name evidence="1" type="ORF">IV203_019998</name>
</gene>
<reference evidence="1" key="2">
    <citation type="submission" date="2021-04" db="EMBL/GenBank/DDBJ databases">
        <authorList>
            <person name="Podell S."/>
        </authorList>
    </citation>
    <scope>NUCLEOTIDE SEQUENCE</scope>
    <source>
        <strain evidence="1">Hildebrandi</strain>
    </source>
</reference>